<dbReference type="AlphaFoldDB" id="A0AAN6S0H1"/>
<dbReference type="EMBL" id="MU853900">
    <property type="protein sequence ID" value="KAK3935960.1"/>
    <property type="molecule type" value="Genomic_DNA"/>
</dbReference>
<gene>
    <name evidence="2" type="ORF">QBC46DRAFT_367238</name>
</gene>
<evidence type="ECO:0000313" key="3">
    <source>
        <dbReference type="Proteomes" id="UP001303473"/>
    </source>
</evidence>
<reference evidence="3" key="1">
    <citation type="journal article" date="2023" name="Mol. Phylogenet. Evol.">
        <title>Genome-scale phylogeny and comparative genomics of the fungal order Sordariales.</title>
        <authorList>
            <person name="Hensen N."/>
            <person name="Bonometti L."/>
            <person name="Westerberg I."/>
            <person name="Brannstrom I.O."/>
            <person name="Guillou S."/>
            <person name="Cros-Aarteil S."/>
            <person name="Calhoun S."/>
            <person name="Haridas S."/>
            <person name="Kuo A."/>
            <person name="Mondo S."/>
            <person name="Pangilinan J."/>
            <person name="Riley R."/>
            <person name="LaButti K."/>
            <person name="Andreopoulos B."/>
            <person name="Lipzen A."/>
            <person name="Chen C."/>
            <person name="Yan M."/>
            <person name="Daum C."/>
            <person name="Ng V."/>
            <person name="Clum A."/>
            <person name="Steindorff A."/>
            <person name="Ohm R.A."/>
            <person name="Martin F."/>
            <person name="Silar P."/>
            <person name="Natvig D.O."/>
            <person name="Lalanne C."/>
            <person name="Gautier V."/>
            <person name="Ament-Velasquez S.L."/>
            <person name="Kruys A."/>
            <person name="Hutchinson M.I."/>
            <person name="Powell A.J."/>
            <person name="Barry K."/>
            <person name="Miller A.N."/>
            <person name="Grigoriev I.V."/>
            <person name="Debuchy R."/>
            <person name="Gladieux P."/>
            <person name="Hiltunen Thoren M."/>
            <person name="Johannesson H."/>
        </authorList>
    </citation>
    <scope>NUCLEOTIDE SEQUENCE [LARGE SCALE GENOMIC DNA]</scope>
    <source>
        <strain evidence="3">CBS 340.73</strain>
    </source>
</reference>
<proteinExistence type="predicted"/>
<accession>A0AAN6S0H1</accession>
<dbReference type="InterPro" id="IPR000086">
    <property type="entry name" value="NUDIX_hydrolase_dom"/>
</dbReference>
<name>A0AAN6S0H1_9PEZI</name>
<comment type="caution">
    <text evidence="2">The sequence shown here is derived from an EMBL/GenBank/DDBJ whole genome shotgun (WGS) entry which is preliminary data.</text>
</comment>
<dbReference type="Pfam" id="PF00293">
    <property type="entry name" value="NUDIX"/>
    <property type="match status" value="1"/>
</dbReference>
<dbReference type="Gene3D" id="3.90.79.10">
    <property type="entry name" value="Nucleoside Triphosphate Pyrophosphohydrolase"/>
    <property type="match status" value="1"/>
</dbReference>
<sequence>MGRRLIRGLAIRPLPRKYILCRKGLNSSTPVTLKEVSLPHNSRVGPLDSATIITSCLVGRGIDYPDEDHHTAAQREMQEETGALIKLLRSGDGSCIATTEEYRHDLHQISYCYCADLPSLTADEISDRLRHSWMPVDEAKRVMAAAEPTSELGRYIKERDLYLLNVATFGGKEIRPEAQLPLPC</sequence>
<feature type="domain" description="Nudix hydrolase" evidence="1">
    <location>
        <begin position="1"/>
        <end position="160"/>
    </location>
</feature>
<dbReference type="Proteomes" id="UP001303473">
    <property type="component" value="Unassembled WGS sequence"/>
</dbReference>
<evidence type="ECO:0000313" key="2">
    <source>
        <dbReference type="EMBL" id="KAK3935960.1"/>
    </source>
</evidence>
<dbReference type="CDD" id="cd02883">
    <property type="entry name" value="NUDIX_Hydrolase"/>
    <property type="match status" value="1"/>
</dbReference>
<dbReference type="PROSITE" id="PS51462">
    <property type="entry name" value="NUDIX"/>
    <property type="match status" value="1"/>
</dbReference>
<protein>
    <recommendedName>
        <fullName evidence="1">Nudix hydrolase domain-containing protein</fullName>
    </recommendedName>
</protein>
<dbReference type="InterPro" id="IPR015797">
    <property type="entry name" value="NUDIX_hydrolase-like_dom_sf"/>
</dbReference>
<keyword evidence="3" id="KW-1185">Reference proteome</keyword>
<organism evidence="2 3">
    <name type="scientific">Diplogelasinospora grovesii</name>
    <dbReference type="NCBI Taxonomy" id="303347"/>
    <lineage>
        <taxon>Eukaryota</taxon>
        <taxon>Fungi</taxon>
        <taxon>Dikarya</taxon>
        <taxon>Ascomycota</taxon>
        <taxon>Pezizomycotina</taxon>
        <taxon>Sordariomycetes</taxon>
        <taxon>Sordariomycetidae</taxon>
        <taxon>Sordariales</taxon>
        <taxon>Diplogelasinosporaceae</taxon>
        <taxon>Diplogelasinospora</taxon>
    </lineage>
</organism>
<evidence type="ECO:0000259" key="1">
    <source>
        <dbReference type="PROSITE" id="PS51462"/>
    </source>
</evidence>
<dbReference type="SUPFAM" id="SSF55811">
    <property type="entry name" value="Nudix"/>
    <property type="match status" value="1"/>
</dbReference>